<reference evidence="1" key="1">
    <citation type="journal article" date="2023" name="Mol. Biol. Evol.">
        <title>Third-Generation Sequencing Reveals the Adaptive Role of the Epigenome in Three Deep-Sea Polychaetes.</title>
        <authorList>
            <person name="Perez M."/>
            <person name="Aroh O."/>
            <person name="Sun Y."/>
            <person name="Lan Y."/>
            <person name="Juniper S.K."/>
            <person name="Young C.R."/>
            <person name="Angers B."/>
            <person name="Qian P.Y."/>
        </authorList>
    </citation>
    <scope>NUCLEOTIDE SEQUENCE</scope>
    <source>
        <strain evidence="1">R07B-5</strain>
    </source>
</reference>
<accession>A0AAD9NTC3</accession>
<sequence length="43" mass="5295">MIRDNRWTLRIATWKTYRKTGEMLERRTRRLMDGCHLAEDSAR</sequence>
<dbReference type="Proteomes" id="UP001209878">
    <property type="component" value="Unassembled WGS sequence"/>
</dbReference>
<evidence type="ECO:0000313" key="2">
    <source>
        <dbReference type="Proteomes" id="UP001209878"/>
    </source>
</evidence>
<organism evidence="1 2">
    <name type="scientific">Ridgeia piscesae</name>
    <name type="common">Tubeworm</name>
    <dbReference type="NCBI Taxonomy" id="27915"/>
    <lineage>
        <taxon>Eukaryota</taxon>
        <taxon>Metazoa</taxon>
        <taxon>Spiralia</taxon>
        <taxon>Lophotrochozoa</taxon>
        <taxon>Annelida</taxon>
        <taxon>Polychaeta</taxon>
        <taxon>Sedentaria</taxon>
        <taxon>Canalipalpata</taxon>
        <taxon>Sabellida</taxon>
        <taxon>Siboglinidae</taxon>
        <taxon>Ridgeia</taxon>
    </lineage>
</organism>
<dbReference type="AlphaFoldDB" id="A0AAD9NTC3"/>
<keyword evidence="2" id="KW-1185">Reference proteome</keyword>
<dbReference type="EMBL" id="JAODUO010000533">
    <property type="protein sequence ID" value="KAK2178689.1"/>
    <property type="molecule type" value="Genomic_DNA"/>
</dbReference>
<name>A0AAD9NTC3_RIDPI</name>
<gene>
    <name evidence="1" type="ORF">NP493_531g04068</name>
</gene>
<proteinExistence type="predicted"/>
<comment type="caution">
    <text evidence="1">The sequence shown here is derived from an EMBL/GenBank/DDBJ whole genome shotgun (WGS) entry which is preliminary data.</text>
</comment>
<evidence type="ECO:0000313" key="1">
    <source>
        <dbReference type="EMBL" id="KAK2178689.1"/>
    </source>
</evidence>
<protein>
    <submittedName>
        <fullName evidence="1">Uncharacterized protein</fullName>
    </submittedName>
</protein>